<dbReference type="InterPro" id="IPR001623">
    <property type="entry name" value="DnaJ_domain"/>
</dbReference>
<evidence type="ECO:0000259" key="4">
    <source>
        <dbReference type="PROSITE" id="PS50157"/>
    </source>
</evidence>
<dbReference type="Pfam" id="PF00226">
    <property type="entry name" value="DnaJ"/>
    <property type="match status" value="1"/>
</dbReference>
<dbReference type="PROSITE" id="PS50157">
    <property type="entry name" value="ZINC_FINGER_C2H2_2"/>
    <property type="match status" value="1"/>
</dbReference>
<dbReference type="Proteomes" id="UP000664534">
    <property type="component" value="Unassembled WGS sequence"/>
</dbReference>
<proteinExistence type="predicted"/>
<evidence type="ECO:0000259" key="3">
    <source>
        <dbReference type="PROSITE" id="PS50076"/>
    </source>
</evidence>
<dbReference type="PROSITE" id="PS50076">
    <property type="entry name" value="DNAJ_2"/>
    <property type="match status" value="1"/>
</dbReference>
<reference evidence="5" key="1">
    <citation type="submission" date="2021-03" db="EMBL/GenBank/DDBJ databases">
        <authorList>
            <person name="Tagirdzhanova G."/>
        </authorList>
    </citation>
    <scope>NUCLEOTIDE SEQUENCE</scope>
</reference>
<comment type="caution">
    <text evidence="5">The sequence shown here is derived from an EMBL/GenBank/DDBJ whole genome shotgun (WGS) entry which is preliminary data.</text>
</comment>
<evidence type="ECO:0000313" key="5">
    <source>
        <dbReference type="EMBL" id="CAF9927140.1"/>
    </source>
</evidence>
<dbReference type="SMART" id="SM00355">
    <property type="entry name" value="ZnF_C2H2"/>
    <property type="match status" value="4"/>
</dbReference>
<dbReference type="Gene3D" id="1.10.287.110">
    <property type="entry name" value="DnaJ domain"/>
    <property type="match status" value="1"/>
</dbReference>
<dbReference type="PROSITE" id="PS00028">
    <property type="entry name" value="ZINC_FINGER_C2H2_1"/>
    <property type="match status" value="2"/>
</dbReference>
<evidence type="ECO:0000313" key="6">
    <source>
        <dbReference type="Proteomes" id="UP000664534"/>
    </source>
</evidence>
<feature type="domain" description="C2H2-type" evidence="4">
    <location>
        <begin position="115"/>
        <end position="142"/>
    </location>
</feature>
<organism evidence="5 6">
    <name type="scientific">Imshaugia aleurites</name>
    <dbReference type="NCBI Taxonomy" id="172621"/>
    <lineage>
        <taxon>Eukaryota</taxon>
        <taxon>Fungi</taxon>
        <taxon>Dikarya</taxon>
        <taxon>Ascomycota</taxon>
        <taxon>Pezizomycotina</taxon>
        <taxon>Lecanoromycetes</taxon>
        <taxon>OSLEUM clade</taxon>
        <taxon>Lecanoromycetidae</taxon>
        <taxon>Lecanorales</taxon>
        <taxon>Lecanorineae</taxon>
        <taxon>Parmeliaceae</taxon>
        <taxon>Imshaugia</taxon>
    </lineage>
</organism>
<accession>A0A8H3ITH5</accession>
<keyword evidence="6" id="KW-1185">Reference proteome</keyword>
<dbReference type="GO" id="GO:0008270">
    <property type="term" value="F:zinc ion binding"/>
    <property type="evidence" value="ECO:0007669"/>
    <property type="project" value="UniProtKB-KW"/>
</dbReference>
<name>A0A8H3ITH5_9LECA</name>
<keyword evidence="1" id="KW-0862">Zinc</keyword>
<feature type="compositionally biased region" description="Acidic residues" evidence="2">
    <location>
        <begin position="37"/>
        <end position="46"/>
    </location>
</feature>
<feature type="compositionally biased region" description="Polar residues" evidence="2">
    <location>
        <begin position="7"/>
        <end position="24"/>
    </location>
</feature>
<dbReference type="OrthoDB" id="10250354at2759"/>
<dbReference type="InterPro" id="IPR036236">
    <property type="entry name" value="Znf_C2H2_sf"/>
</dbReference>
<protein>
    <submittedName>
        <fullName evidence="5">Uncharacterized protein</fullName>
    </submittedName>
</protein>
<feature type="region of interest" description="Disordered" evidence="2">
    <location>
        <begin position="1"/>
        <end position="106"/>
    </location>
</feature>
<dbReference type="SUPFAM" id="SSF46565">
    <property type="entry name" value="Chaperone J-domain"/>
    <property type="match status" value="1"/>
</dbReference>
<dbReference type="SUPFAM" id="SSF57667">
    <property type="entry name" value="beta-beta-alpha zinc fingers"/>
    <property type="match status" value="1"/>
</dbReference>
<evidence type="ECO:0000256" key="1">
    <source>
        <dbReference type="PROSITE-ProRule" id="PRU00042"/>
    </source>
</evidence>
<evidence type="ECO:0000256" key="2">
    <source>
        <dbReference type="SAM" id="MobiDB-lite"/>
    </source>
</evidence>
<dbReference type="EMBL" id="CAJPDT010000045">
    <property type="protein sequence ID" value="CAF9927140.1"/>
    <property type="molecule type" value="Genomic_DNA"/>
</dbReference>
<feature type="compositionally biased region" description="Basic and acidic residues" evidence="2">
    <location>
        <begin position="64"/>
        <end position="75"/>
    </location>
</feature>
<sequence length="346" mass="39267">MAPAASCSLNAKETRMSSTSTIPPVTTKYPKRKFEDSLDLTEDGELSDFKNAKKPRPTSTAKQNDVDKAVHEEKSNASFEAFDSSNDHGSWKDEEPAEAQSAQTNQARAEDQLLFECTSCHETFENSAELHKHSHKHTQPPPIRCRKCRKTFKDTDERNHHFQTSARHFCCRYCGPVVEFGNADSLHYHYIDRHLDLYCHYCARHFPNTVQRLRHTQGGHRLCFACRKISFVPDLGGDHCRSCYSDQFGAAGFREAQNGDGDGDGGSFPDHYKRLGIGPHSSHEEVLKAAKEVRVRTHPDRLKRQEGLTDEQMRVIDVEAALVGQAADVLTDPVLRSRYDCNVYRW</sequence>
<dbReference type="InterPro" id="IPR013087">
    <property type="entry name" value="Znf_C2H2_type"/>
</dbReference>
<feature type="compositionally biased region" description="Basic and acidic residues" evidence="2">
    <location>
        <begin position="85"/>
        <end position="94"/>
    </location>
</feature>
<keyword evidence="1" id="KW-0479">Metal-binding</keyword>
<feature type="domain" description="J" evidence="3">
    <location>
        <begin position="270"/>
        <end position="343"/>
    </location>
</feature>
<keyword evidence="1" id="KW-0863">Zinc-finger</keyword>
<dbReference type="Gene3D" id="3.30.160.60">
    <property type="entry name" value="Classic Zinc Finger"/>
    <property type="match status" value="1"/>
</dbReference>
<dbReference type="AlphaFoldDB" id="A0A8H3ITH5"/>
<gene>
    <name evidence="5" type="ORF">IMSHALPRED_007132</name>
</gene>
<dbReference type="InterPro" id="IPR036869">
    <property type="entry name" value="J_dom_sf"/>
</dbReference>